<dbReference type="AlphaFoldDB" id="A0A939RU08"/>
<dbReference type="InterPro" id="IPR051052">
    <property type="entry name" value="Diverse_substrate_MTase"/>
</dbReference>
<feature type="domain" description="Methyltransferase type 11" evidence="4">
    <location>
        <begin position="88"/>
        <end position="177"/>
    </location>
</feature>
<dbReference type="GO" id="GO:0032259">
    <property type="term" value="P:methylation"/>
    <property type="evidence" value="ECO:0007669"/>
    <property type="project" value="UniProtKB-KW"/>
</dbReference>
<evidence type="ECO:0000313" key="5">
    <source>
        <dbReference type="EMBL" id="MBO1750760.1"/>
    </source>
</evidence>
<dbReference type="Proteomes" id="UP000664209">
    <property type="component" value="Unassembled WGS sequence"/>
</dbReference>
<evidence type="ECO:0000256" key="3">
    <source>
        <dbReference type="ARBA" id="ARBA00022679"/>
    </source>
</evidence>
<gene>
    <name evidence="5" type="ORF">J4G33_02985</name>
</gene>
<dbReference type="Gene3D" id="3.40.50.150">
    <property type="entry name" value="Vaccinia Virus protein VP39"/>
    <property type="match status" value="1"/>
</dbReference>
<dbReference type="PANTHER" id="PTHR44942">
    <property type="entry name" value="METHYLTRANSF_11 DOMAIN-CONTAINING PROTEIN"/>
    <property type="match status" value="1"/>
</dbReference>
<dbReference type="InterPro" id="IPR013216">
    <property type="entry name" value="Methyltransf_11"/>
</dbReference>
<keyword evidence="2 5" id="KW-0489">Methyltransferase</keyword>
<proteinExistence type="inferred from homology"/>
<reference evidence="5" key="1">
    <citation type="submission" date="2021-03" db="EMBL/GenBank/DDBJ databases">
        <title>Actinotalea soli sp. nov., isolated from soil.</title>
        <authorList>
            <person name="Ping W."/>
            <person name="Zhang J."/>
        </authorList>
    </citation>
    <scope>NUCLEOTIDE SEQUENCE</scope>
    <source>
        <strain evidence="5">BY-33</strain>
    </source>
</reference>
<keyword evidence="6" id="KW-1185">Reference proteome</keyword>
<protein>
    <submittedName>
        <fullName evidence="5">Class I SAM-dependent methyltransferase</fullName>
    </submittedName>
</protein>
<evidence type="ECO:0000259" key="4">
    <source>
        <dbReference type="Pfam" id="PF08241"/>
    </source>
</evidence>
<dbReference type="Pfam" id="PF08241">
    <property type="entry name" value="Methyltransf_11"/>
    <property type="match status" value="1"/>
</dbReference>
<dbReference type="PANTHER" id="PTHR44942:SF4">
    <property type="entry name" value="METHYLTRANSFERASE TYPE 11 DOMAIN-CONTAINING PROTEIN"/>
    <property type="match status" value="1"/>
</dbReference>
<sequence>MSYRRGTLPEQSRCAKPADAAACPDPAAGPAWCLSACSWDHGEVTIDTPSRDRAASFDLGVAAYGQARPGYPDDAARWLVPGAGCRVVDLAAGTGKLTSRLIALGHTVTAVEPSHGMRAELERTVPGVWTLAGTAEAIPVPDSSVDAVVVAQAWHWFSPRHTVPEVARVLRPGGHLSVVWNVRDHRVDWVDQFTRIIHEGDTLAPSHREPVLDEQFAPIEHARFPWTHRLRPADLRTLAASRSHTLTLPTAEREALLTAVDELARTHPDLAGRDHVDLPYRATCWRARLR</sequence>
<name>A0A939RU08_9CELL</name>
<dbReference type="CDD" id="cd02440">
    <property type="entry name" value="AdoMet_MTases"/>
    <property type="match status" value="1"/>
</dbReference>
<dbReference type="GO" id="GO:0008757">
    <property type="term" value="F:S-adenosylmethionine-dependent methyltransferase activity"/>
    <property type="evidence" value="ECO:0007669"/>
    <property type="project" value="InterPro"/>
</dbReference>
<evidence type="ECO:0000256" key="2">
    <source>
        <dbReference type="ARBA" id="ARBA00022603"/>
    </source>
</evidence>
<evidence type="ECO:0000256" key="1">
    <source>
        <dbReference type="ARBA" id="ARBA00008361"/>
    </source>
</evidence>
<dbReference type="EMBL" id="JAGEMK010000001">
    <property type="protein sequence ID" value="MBO1750760.1"/>
    <property type="molecule type" value="Genomic_DNA"/>
</dbReference>
<comment type="similarity">
    <text evidence="1">Belongs to the methyltransferase superfamily.</text>
</comment>
<organism evidence="5 6">
    <name type="scientific">Actinotalea soli</name>
    <dbReference type="NCBI Taxonomy" id="2819234"/>
    <lineage>
        <taxon>Bacteria</taxon>
        <taxon>Bacillati</taxon>
        <taxon>Actinomycetota</taxon>
        <taxon>Actinomycetes</taxon>
        <taxon>Micrococcales</taxon>
        <taxon>Cellulomonadaceae</taxon>
        <taxon>Actinotalea</taxon>
    </lineage>
</organism>
<dbReference type="SUPFAM" id="SSF53335">
    <property type="entry name" value="S-adenosyl-L-methionine-dependent methyltransferases"/>
    <property type="match status" value="1"/>
</dbReference>
<dbReference type="InterPro" id="IPR029063">
    <property type="entry name" value="SAM-dependent_MTases_sf"/>
</dbReference>
<comment type="caution">
    <text evidence="5">The sequence shown here is derived from an EMBL/GenBank/DDBJ whole genome shotgun (WGS) entry which is preliminary data.</text>
</comment>
<accession>A0A939RU08</accession>
<keyword evidence="3" id="KW-0808">Transferase</keyword>
<evidence type="ECO:0000313" key="6">
    <source>
        <dbReference type="Proteomes" id="UP000664209"/>
    </source>
</evidence>